<accession>A0A1G8SHB6</accession>
<keyword evidence="1" id="KW-1003">Cell membrane</keyword>
<evidence type="ECO:0000313" key="7">
    <source>
        <dbReference type="Proteomes" id="UP000199225"/>
    </source>
</evidence>
<dbReference type="AlphaFoldDB" id="A0A1G8SHB6"/>
<feature type="transmembrane region" description="Helical" evidence="5">
    <location>
        <begin position="122"/>
        <end position="140"/>
    </location>
</feature>
<dbReference type="RefSeq" id="WP_176757464.1">
    <property type="nucleotide sequence ID" value="NZ_FNEV01000003.1"/>
</dbReference>
<reference evidence="7" key="1">
    <citation type="submission" date="2016-10" db="EMBL/GenBank/DDBJ databases">
        <authorList>
            <person name="Varghese N."/>
            <person name="Submissions S."/>
        </authorList>
    </citation>
    <scope>NUCLEOTIDE SEQUENCE [LARGE SCALE GENOMIC DNA]</scope>
    <source>
        <strain evidence="7">DSM 4771</strain>
    </source>
</reference>
<gene>
    <name evidence="6" type="ORF">SAMN04490247_1463</name>
</gene>
<proteinExistence type="predicted"/>
<feature type="transmembrane region" description="Helical" evidence="5">
    <location>
        <begin position="62"/>
        <end position="83"/>
    </location>
</feature>
<evidence type="ECO:0000313" key="6">
    <source>
        <dbReference type="EMBL" id="SDJ28626.1"/>
    </source>
</evidence>
<dbReference type="Proteomes" id="UP000199225">
    <property type="component" value="Unassembled WGS sequence"/>
</dbReference>
<dbReference type="EMBL" id="FNEV01000003">
    <property type="protein sequence ID" value="SDJ28626.1"/>
    <property type="molecule type" value="Genomic_DNA"/>
</dbReference>
<keyword evidence="4 5" id="KW-0472">Membrane</keyword>
<protein>
    <submittedName>
        <fullName evidence="6">Putative Mn2+ efflux pump MntP</fullName>
    </submittedName>
</protein>
<keyword evidence="7" id="KW-1185">Reference proteome</keyword>
<dbReference type="STRING" id="86666.SAMN04490247_1463"/>
<dbReference type="PANTHER" id="PTHR35529">
    <property type="entry name" value="MANGANESE EFFLUX PUMP MNTP-RELATED"/>
    <property type="match status" value="1"/>
</dbReference>
<evidence type="ECO:0000256" key="4">
    <source>
        <dbReference type="ARBA" id="ARBA00023136"/>
    </source>
</evidence>
<feature type="transmembrane region" description="Helical" evidence="5">
    <location>
        <begin position="146"/>
        <end position="168"/>
    </location>
</feature>
<sequence>MKEAAIAVALGMDAFSAALAIGMQLLPLRFFIQTGLWTGLCHIIFPELGIMTGTFLSGTIQGYADFVSAWLLVALGTWMMFGAGETFHATTKKGLALFILGVSVDSFPVGVSAGLGDTDISVVLIGVVAALMTWTGFIIGRKAGSLFGSYSEQAGGMILCLLGLQMIFH</sequence>
<keyword evidence="2 5" id="KW-0812">Transmembrane</keyword>
<evidence type="ECO:0000256" key="2">
    <source>
        <dbReference type="ARBA" id="ARBA00022692"/>
    </source>
</evidence>
<keyword evidence="3 5" id="KW-1133">Transmembrane helix</keyword>
<dbReference type="Pfam" id="PF02659">
    <property type="entry name" value="Mntp"/>
    <property type="match status" value="1"/>
</dbReference>
<dbReference type="PANTHER" id="PTHR35529:SF1">
    <property type="entry name" value="MANGANESE EFFLUX PUMP MNTP-RELATED"/>
    <property type="match status" value="1"/>
</dbReference>
<evidence type="ECO:0000256" key="3">
    <source>
        <dbReference type="ARBA" id="ARBA00022989"/>
    </source>
</evidence>
<feature type="transmembrane region" description="Helical" evidence="5">
    <location>
        <begin position="95"/>
        <end position="115"/>
    </location>
</feature>
<dbReference type="InterPro" id="IPR003810">
    <property type="entry name" value="Mntp/YtaF"/>
</dbReference>
<evidence type="ECO:0000256" key="5">
    <source>
        <dbReference type="SAM" id="Phobius"/>
    </source>
</evidence>
<organism evidence="6 7">
    <name type="scientific">Salimicrobium halophilum</name>
    <dbReference type="NCBI Taxonomy" id="86666"/>
    <lineage>
        <taxon>Bacteria</taxon>
        <taxon>Bacillati</taxon>
        <taxon>Bacillota</taxon>
        <taxon>Bacilli</taxon>
        <taxon>Bacillales</taxon>
        <taxon>Bacillaceae</taxon>
        <taxon>Salimicrobium</taxon>
    </lineage>
</organism>
<evidence type="ECO:0000256" key="1">
    <source>
        <dbReference type="ARBA" id="ARBA00022475"/>
    </source>
</evidence>
<name>A0A1G8SHB6_9BACI</name>
<feature type="transmembrane region" description="Helical" evidence="5">
    <location>
        <begin position="30"/>
        <end position="50"/>
    </location>
</feature>